<comment type="similarity">
    <text evidence="4">Belongs to the cytochrome P450 family.</text>
</comment>
<evidence type="ECO:0000256" key="7">
    <source>
        <dbReference type="ARBA" id="ARBA00022824"/>
    </source>
</evidence>
<dbReference type="InterPro" id="IPR036396">
    <property type="entry name" value="Cyt_P450_sf"/>
</dbReference>
<name>A0ABQ9H869_9NEOP</name>
<accession>A0ABQ9H869</accession>
<dbReference type="InterPro" id="IPR002401">
    <property type="entry name" value="Cyt_P450_E_grp-I"/>
</dbReference>
<dbReference type="SUPFAM" id="SSF48264">
    <property type="entry name" value="Cytochrome P450"/>
    <property type="match status" value="1"/>
</dbReference>
<comment type="subcellular location">
    <subcellularLocation>
        <location evidence="3">Endoplasmic reticulum membrane</location>
        <topology evidence="3">Peripheral membrane protein</topology>
    </subcellularLocation>
    <subcellularLocation>
        <location evidence="2">Microsome membrane</location>
        <topology evidence="2">Peripheral membrane protein</topology>
    </subcellularLocation>
</comment>
<evidence type="ECO:0000256" key="4">
    <source>
        <dbReference type="ARBA" id="ARBA00010617"/>
    </source>
</evidence>
<dbReference type="EMBL" id="JARBHB010000006">
    <property type="protein sequence ID" value="KAJ8880466.1"/>
    <property type="molecule type" value="Genomic_DNA"/>
</dbReference>
<evidence type="ECO:0000256" key="5">
    <source>
        <dbReference type="ARBA" id="ARBA00022617"/>
    </source>
</evidence>
<dbReference type="PANTHER" id="PTHR24291:SF189">
    <property type="entry name" value="CYTOCHROME P450 4C3-RELATED"/>
    <property type="match status" value="1"/>
</dbReference>
<proteinExistence type="inferred from homology"/>
<evidence type="ECO:0000256" key="11">
    <source>
        <dbReference type="ARBA" id="ARBA00023033"/>
    </source>
</evidence>
<keyword evidence="10" id="KW-0408">Iron</keyword>
<reference evidence="13 14" key="1">
    <citation type="submission" date="2023-02" db="EMBL/GenBank/DDBJ databases">
        <title>LHISI_Scaffold_Assembly.</title>
        <authorList>
            <person name="Stuart O.P."/>
            <person name="Cleave R."/>
            <person name="Magrath M.J.L."/>
            <person name="Mikheyev A.S."/>
        </authorList>
    </citation>
    <scope>NUCLEOTIDE SEQUENCE [LARGE SCALE GENOMIC DNA]</scope>
    <source>
        <strain evidence="13">Daus_M_001</strain>
        <tissue evidence="13">Leg muscle</tissue>
    </source>
</reference>
<evidence type="ECO:0000256" key="1">
    <source>
        <dbReference type="ARBA" id="ARBA00001971"/>
    </source>
</evidence>
<keyword evidence="8" id="KW-0492">Microsome</keyword>
<sequence length="191" mass="21809">MPDRLEKHFGKDLLDITEYTKLCALDMITGTGLITAEELRNQTMLLMKVGVETSAFTVAFTLMLLGLHQDVQRKVFGELEDILGEDIHRPVPARDLKHIVYLEQMINGTMRLDYTLPAGTTIIIPVYLVHQDPSYYPGPDKFNPETFNYENKSSRSLCSFIPFTSGRRARIGKYYAYMAMKTMLSVVLRGY</sequence>
<evidence type="ECO:0000313" key="14">
    <source>
        <dbReference type="Proteomes" id="UP001159363"/>
    </source>
</evidence>
<comment type="caution">
    <text evidence="13">The sequence shown here is derived from an EMBL/GenBank/DDBJ whole genome shotgun (WGS) entry which is preliminary data.</text>
</comment>
<evidence type="ECO:0000256" key="10">
    <source>
        <dbReference type="ARBA" id="ARBA00023004"/>
    </source>
</evidence>
<keyword evidence="7" id="KW-0256">Endoplasmic reticulum</keyword>
<organism evidence="13 14">
    <name type="scientific">Dryococelus australis</name>
    <dbReference type="NCBI Taxonomy" id="614101"/>
    <lineage>
        <taxon>Eukaryota</taxon>
        <taxon>Metazoa</taxon>
        <taxon>Ecdysozoa</taxon>
        <taxon>Arthropoda</taxon>
        <taxon>Hexapoda</taxon>
        <taxon>Insecta</taxon>
        <taxon>Pterygota</taxon>
        <taxon>Neoptera</taxon>
        <taxon>Polyneoptera</taxon>
        <taxon>Phasmatodea</taxon>
        <taxon>Verophasmatodea</taxon>
        <taxon>Anareolatae</taxon>
        <taxon>Phasmatidae</taxon>
        <taxon>Eurycanthinae</taxon>
        <taxon>Dryococelus</taxon>
    </lineage>
</organism>
<evidence type="ECO:0008006" key="15">
    <source>
        <dbReference type="Google" id="ProtNLM"/>
    </source>
</evidence>
<keyword evidence="5" id="KW-0349">Heme</keyword>
<evidence type="ECO:0000256" key="3">
    <source>
        <dbReference type="ARBA" id="ARBA00004406"/>
    </source>
</evidence>
<evidence type="ECO:0000256" key="6">
    <source>
        <dbReference type="ARBA" id="ARBA00022723"/>
    </source>
</evidence>
<evidence type="ECO:0000256" key="9">
    <source>
        <dbReference type="ARBA" id="ARBA00023002"/>
    </source>
</evidence>
<keyword evidence="9" id="KW-0560">Oxidoreductase</keyword>
<evidence type="ECO:0000256" key="12">
    <source>
        <dbReference type="ARBA" id="ARBA00023136"/>
    </source>
</evidence>
<comment type="cofactor">
    <cofactor evidence="1">
        <name>heme</name>
        <dbReference type="ChEBI" id="CHEBI:30413"/>
    </cofactor>
</comment>
<dbReference type="InterPro" id="IPR001128">
    <property type="entry name" value="Cyt_P450"/>
</dbReference>
<keyword evidence="11" id="KW-0503">Monooxygenase</keyword>
<gene>
    <name evidence="13" type="ORF">PR048_016936</name>
</gene>
<evidence type="ECO:0000256" key="2">
    <source>
        <dbReference type="ARBA" id="ARBA00004174"/>
    </source>
</evidence>
<dbReference type="Pfam" id="PF00067">
    <property type="entry name" value="p450"/>
    <property type="match status" value="2"/>
</dbReference>
<keyword evidence="6" id="KW-0479">Metal-binding</keyword>
<evidence type="ECO:0000313" key="13">
    <source>
        <dbReference type="EMBL" id="KAJ8880466.1"/>
    </source>
</evidence>
<dbReference type="PANTHER" id="PTHR24291">
    <property type="entry name" value="CYTOCHROME P450 FAMILY 4"/>
    <property type="match status" value="1"/>
</dbReference>
<evidence type="ECO:0000256" key="8">
    <source>
        <dbReference type="ARBA" id="ARBA00022848"/>
    </source>
</evidence>
<dbReference type="Proteomes" id="UP001159363">
    <property type="component" value="Chromosome 5"/>
</dbReference>
<dbReference type="PRINTS" id="PR00463">
    <property type="entry name" value="EP450I"/>
</dbReference>
<dbReference type="Gene3D" id="1.10.630.10">
    <property type="entry name" value="Cytochrome P450"/>
    <property type="match status" value="2"/>
</dbReference>
<keyword evidence="12" id="KW-0472">Membrane</keyword>
<dbReference type="InterPro" id="IPR050196">
    <property type="entry name" value="Cytochrome_P450_Monoox"/>
</dbReference>
<protein>
    <recommendedName>
        <fullName evidence="15">Cytochrome P450</fullName>
    </recommendedName>
</protein>
<keyword evidence="14" id="KW-1185">Reference proteome</keyword>